<evidence type="ECO:0000313" key="2">
    <source>
        <dbReference type="Proteomes" id="UP001277972"/>
    </source>
</evidence>
<name>A0ACC6M203_9BACI</name>
<sequence>MEKLSITSNDQTIATSVNEYLYKWSELKSLLKVGIINSNTMTAFAGFWLALFYTGSSLNQYWHILLVTLIGTAFVIGGGCVINNYYDRDIDQVMKRTKSRPSVTGTIELSHILIIGISLSVTGVLILMLASTQTALIGAMGWFSYVVLYTMWSKRRYTINTAVGSLSGAIPPLIGWSAVDTNLHAISWVLFLLIFIWQTPHFLAIAMKKVDDYRDADIPMLPVIHGEQMTKRQMLVYIVCLLPIPFILHELGVVFVILGTILNIGWLALGIKGLFVKVKDNARWSNLMFMYSLLYLTVIFLSMIIITFPANLL</sequence>
<gene>
    <name evidence="1" type="primary">cyoE</name>
    <name evidence="1" type="ORF">SH601_02760</name>
</gene>
<protein>
    <submittedName>
        <fullName evidence="1">Heme o synthase</fullName>
        <ecNumber evidence="1">2.5.1.141</ecNumber>
    </submittedName>
</protein>
<comment type="caution">
    <text evidence="1">The sequence shown here is derived from an EMBL/GenBank/DDBJ whole genome shotgun (WGS) entry which is preliminary data.</text>
</comment>
<accession>A0ACC6M203</accession>
<reference evidence="1" key="1">
    <citation type="submission" date="2023-11" db="EMBL/GenBank/DDBJ databases">
        <title>Gracilibacillus pellucida a moderately halophilic bacterium isolated from saline soil in Xinjiang province.</title>
        <authorList>
            <person name="Zhang Z."/>
            <person name="Tan F."/>
            <person name="Wang Y."/>
            <person name="Xia M."/>
        </authorList>
    </citation>
    <scope>NUCLEOTIDE SEQUENCE</scope>
    <source>
        <strain evidence="1">S3-1-1</strain>
    </source>
</reference>
<proteinExistence type="predicted"/>
<keyword evidence="2" id="KW-1185">Reference proteome</keyword>
<evidence type="ECO:0000313" key="1">
    <source>
        <dbReference type="EMBL" id="MDX8044897.1"/>
    </source>
</evidence>
<organism evidence="1 2">
    <name type="scientific">Gracilibacillus pellucidus</name>
    <dbReference type="NCBI Taxonomy" id="3095368"/>
    <lineage>
        <taxon>Bacteria</taxon>
        <taxon>Bacillati</taxon>
        <taxon>Bacillota</taxon>
        <taxon>Bacilli</taxon>
        <taxon>Bacillales</taxon>
        <taxon>Bacillaceae</taxon>
        <taxon>Gracilibacillus</taxon>
    </lineage>
</organism>
<dbReference type="EC" id="2.5.1.141" evidence="1"/>
<dbReference type="EMBL" id="JAWZSR010000001">
    <property type="protein sequence ID" value="MDX8044897.1"/>
    <property type="molecule type" value="Genomic_DNA"/>
</dbReference>
<keyword evidence="1" id="KW-0808">Transferase</keyword>
<dbReference type="Proteomes" id="UP001277972">
    <property type="component" value="Unassembled WGS sequence"/>
</dbReference>